<evidence type="ECO:0000256" key="1">
    <source>
        <dbReference type="SAM" id="Phobius"/>
    </source>
</evidence>
<dbReference type="InterPro" id="IPR008407">
    <property type="entry name" value="Brnchd-chn_aa_trnsp_AzlD"/>
</dbReference>
<feature type="transmembrane region" description="Helical" evidence="1">
    <location>
        <begin position="20"/>
        <end position="36"/>
    </location>
</feature>
<dbReference type="HOGENOM" id="CLU_157896_0_1_9"/>
<feature type="transmembrane region" description="Helical" evidence="1">
    <location>
        <begin position="95"/>
        <end position="115"/>
    </location>
</feature>
<evidence type="ECO:0000313" key="2">
    <source>
        <dbReference type="EMBL" id="EEU29615.1"/>
    </source>
</evidence>
<reference evidence="2 3" key="1">
    <citation type="submission" date="2009-06" db="EMBL/GenBank/DDBJ databases">
        <title>The Genome Sequence of Lactobacillus coleohominis strain 101-4-CHN.</title>
        <authorList>
            <consortium name="The Broad Institute Genome Sequencing Platform"/>
            <person name="Ward D."/>
            <person name="Young S.K."/>
            <person name="Zeng Q."/>
            <person name="Koehrsen M."/>
            <person name="Alvarado L."/>
            <person name="Berlin A."/>
            <person name="Borenstein D."/>
            <person name="Chen Z."/>
            <person name="Engels R."/>
            <person name="Freedman E."/>
            <person name="Gellesch M."/>
            <person name="Goldberg J."/>
            <person name="Griggs A."/>
            <person name="Gujja S."/>
            <person name="Heiman D."/>
            <person name="Hepburn T."/>
            <person name="Howarth C."/>
            <person name="Jen D."/>
            <person name="Larson L."/>
            <person name="Lewis B."/>
            <person name="Mehta T."/>
            <person name="Park D."/>
            <person name="Pearson M."/>
            <person name="Roberts A."/>
            <person name="Saif S."/>
            <person name="Shea T."/>
            <person name="Shenoy N."/>
            <person name="Sisk P."/>
            <person name="Stolte C."/>
            <person name="Sykes S."/>
            <person name="Walk T."/>
            <person name="White J."/>
            <person name="Yandava C."/>
            <person name="Liu Y."/>
            <person name="Xu Q."/>
            <person name="Lander E."/>
            <person name="Nusbaum C."/>
            <person name="Galagan J."/>
            <person name="Birren B."/>
        </authorList>
    </citation>
    <scope>NUCLEOTIDE SEQUENCE [LARGE SCALE GENOMIC DNA]</scope>
    <source>
        <strain evidence="2 3">101-4-CHN</strain>
    </source>
</reference>
<dbReference type="eggNOG" id="COG4392">
    <property type="taxonomic scope" value="Bacteria"/>
</dbReference>
<keyword evidence="1" id="KW-1133">Transmembrane helix</keyword>
<dbReference type="STRING" id="575594.HMPREF0501_01622"/>
<dbReference type="AlphaFoldDB" id="C7XXY7"/>
<organism evidence="2 3">
    <name type="scientific">Limosilactobacillus coleohominis 101-4-CHN</name>
    <dbReference type="NCBI Taxonomy" id="575594"/>
    <lineage>
        <taxon>Bacteria</taxon>
        <taxon>Bacillati</taxon>
        <taxon>Bacillota</taxon>
        <taxon>Bacilli</taxon>
        <taxon>Lactobacillales</taxon>
        <taxon>Lactobacillaceae</taxon>
        <taxon>Limosilactobacillus</taxon>
    </lineage>
</organism>
<dbReference type="OrthoDB" id="7870017at2"/>
<protein>
    <submittedName>
        <fullName evidence="2">Branched-chain amino acid transport protein (AzlD)</fullName>
    </submittedName>
</protein>
<dbReference type="Proteomes" id="UP000003987">
    <property type="component" value="Unassembled WGS sequence"/>
</dbReference>
<proteinExistence type="predicted"/>
<evidence type="ECO:0000313" key="3">
    <source>
        <dbReference type="Proteomes" id="UP000003987"/>
    </source>
</evidence>
<sequence>MVSLSNSLVLASLVPSHHNLTYNLIVIVLSALAAFIPRYFPMRFFTNRKIPEWFNEWMKYVPVSLFTALVVKGIFVDSKYHLIVDKLHLFGNTIMVYGLASYLIATVCVGLVAYFTRSMLSSVIVGLGVVWLLSITIGV</sequence>
<keyword evidence="1" id="KW-0472">Membrane</keyword>
<accession>C7XXY7</accession>
<keyword evidence="1" id="KW-0812">Transmembrane</keyword>
<dbReference type="RefSeq" id="WP_006917564.1">
    <property type="nucleotide sequence ID" value="NZ_GG698807.1"/>
</dbReference>
<feature type="transmembrane region" description="Helical" evidence="1">
    <location>
        <begin position="120"/>
        <end position="138"/>
    </location>
</feature>
<feature type="transmembrane region" description="Helical" evidence="1">
    <location>
        <begin position="57"/>
        <end position="75"/>
    </location>
</feature>
<keyword evidence="3" id="KW-1185">Reference proteome</keyword>
<dbReference type="EMBL" id="GG698807">
    <property type="protein sequence ID" value="EEU29615.1"/>
    <property type="molecule type" value="Genomic_DNA"/>
</dbReference>
<name>C7XXY7_9LACO</name>
<dbReference type="Pfam" id="PF05437">
    <property type="entry name" value="AzlD"/>
    <property type="match status" value="1"/>
</dbReference>
<gene>
    <name evidence="2" type="ORF">HMPREF0501_01622</name>
</gene>